<evidence type="ECO:0000313" key="3">
    <source>
        <dbReference type="EMBL" id="ABO99294.1"/>
    </source>
</evidence>
<keyword evidence="1" id="KW-0732">Signal</keyword>
<evidence type="ECO:0000256" key="1">
    <source>
        <dbReference type="SAM" id="SignalP"/>
    </source>
</evidence>
<dbReference type="Gramene" id="ABP01253">
    <property type="protein sequence ID" value="ABP01253"/>
    <property type="gene ID" value="OSTLU_25921"/>
</dbReference>
<dbReference type="KEGG" id="olu:OSTLU_25921"/>
<sequence>MPRSSRAKRRRGVAATALARALIAASWSCVVALRPGASMSIDCVTPEVGPAVGGTLVTLAGEGYGGSADAACAFDDAVVAPTSKGTQSGHATMVCLSPRHADDRGGFVSVGLTLRRANRAATTAPMNENGETFNFAKQMSVTNAYPTDAPEIGGEVFYLQGKHLHEAVSVRWTKPVTHVGVDVVSSALIRCETPPLTSGEISSMVIATFTASQSEYDANALAATTANQTVSIPPRSRGVLGFVLETNDFSLTSATSSVNVTGGTPVLVTGNGFSTVGGEDDGDFLSCFFGTIGPIDARVTASKTATCYSPARAAAASVPLRLGIGNGRFVLTTTVNVAFTETTRQTTDPLEPAEEAQSLVVMNPTLDVASGATPFDVVLGGNFFVRGSGFSFDYDDGCVCTYPDASTSRLVYVSSAIARCLDTPTWTSGEVKISCSADANAVVRSVYVAPVAVPTITSVDVLTITHQGGVALQVTGTSYPDEGESRAYSGCHFGAVGPVHARYMSGTVAECVTPALKPSQSALMLGFGATESVDLVQYGLTIPVTAETTSAYVAPPLWLTPATTYLAAATAKIIVGDHQQLGTLSVGTLKCVFGSGNLNATVGTYVAPSVHCPTPALLSPGFVVVRLARDAAAASLDPPAILLVKEDHAVTGAHPRQTWGPVDVISITGSNLISTHVEGTIDSAKSLCVFGGGAGVSGGVVVSSALIMCESPLAESTGVVERWVTPCFEECDSTKALPTGSTASASHTRVALTSMAQSYMSAVDAASGWTFGGTPVRATLSIAVASEMLTCHFGSTRVQARPAGVAVVETVASAQGENIEIDCVSPARERGSVTVYATLAQSRAPLLSGVAFLYK</sequence>
<dbReference type="RefSeq" id="XP_001422894.1">
    <property type="nucleotide sequence ID" value="XM_001422857.1"/>
</dbReference>
<accession>A4S6T7</accession>
<dbReference type="HOGENOM" id="CLU_334158_0_0_1"/>
<dbReference type="Pfam" id="PF01833">
    <property type="entry name" value="TIG"/>
    <property type="match status" value="3"/>
</dbReference>
<organism evidence="3 5">
    <name type="scientific">Ostreococcus lucimarinus (strain CCE9901)</name>
    <dbReference type="NCBI Taxonomy" id="436017"/>
    <lineage>
        <taxon>Eukaryota</taxon>
        <taxon>Viridiplantae</taxon>
        <taxon>Chlorophyta</taxon>
        <taxon>Mamiellophyceae</taxon>
        <taxon>Mamiellales</taxon>
        <taxon>Bathycoccaceae</taxon>
        <taxon>Ostreococcus</taxon>
    </lineage>
</organism>
<dbReference type="Gramene" id="ABO99294">
    <property type="protein sequence ID" value="ABO99294"/>
    <property type="gene ID" value="OSTLU_17916"/>
</dbReference>
<feature type="domain" description="IPT/TIG" evidence="2">
    <location>
        <begin position="140"/>
        <end position="205"/>
    </location>
</feature>
<feature type="domain" description="IPT/TIG" evidence="2">
    <location>
        <begin position="252"/>
        <end position="338"/>
    </location>
</feature>
<feature type="domain" description="IPT/TIG" evidence="2">
    <location>
        <begin position="40"/>
        <end position="116"/>
    </location>
</feature>
<protein>
    <recommendedName>
        <fullName evidence="2">IPT/TIG domain-containing protein</fullName>
    </recommendedName>
</protein>
<dbReference type="RefSeq" id="XP_001421001.1">
    <property type="nucleotide sequence ID" value="XM_001420964.1"/>
</dbReference>
<dbReference type="GeneID" id="5005006"/>
<dbReference type="SUPFAM" id="SSF81296">
    <property type="entry name" value="E set domains"/>
    <property type="match status" value="3"/>
</dbReference>
<reference evidence="3 5" key="1">
    <citation type="journal article" date="2007" name="Proc. Natl. Acad. Sci. U.S.A.">
        <title>The tiny eukaryote Ostreococcus provides genomic insights into the paradox of plankton speciation.</title>
        <authorList>
            <person name="Palenik B."/>
            <person name="Grimwood J."/>
            <person name="Aerts A."/>
            <person name="Rouze P."/>
            <person name="Salamov A."/>
            <person name="Putnam N."/>
            <person name="Dupont C."/>
            <person name="Jorgensen R."/>
            <person name="Derelle E."/>
            <person name="Rombauts S."/>
            <person name="Zhou K."/>
            <person name="Otillar R."/>
            <person name="Merchant S.S."/>
            <person name="Podell S."/>
            <person name="Gaasterland T."/>
            <person name="Napoli C."/>
            <person name="Gendler K."/>
            <person name="Manuell A."/>
            <person name="Tai V."/>
            <person name="Vallon O."/>
            <person name="Piganeau G."/>
            <person name="Jancek S."/>
            <person name="Heijde M."/>
            <person name="Jabbari K."/>
            <person name="Bowler C."/>
            <person name="Lohr M."/>
            <person name="Robbens S."/>
            <person name="Werner G."/>
            <person name="Dubchak I."/>
            <person name="Pazour G.J."/>
            <person name="Ren Q."/>
            <person name="Paulsen I."/>
            <person name="Delwiche C."/>
            <person name="Schmutz J."/>
            <person name="Rokhsar D."/>
            <person name="Van de Peer Y."/>
            <person name="Moreau H."/>
            <person name="Grigoriev I.V."/>
        </authorList>
    </citation>
    <scope>NUCLEOTIDE SEQUENCE [LARGE SCALE GENOMIC DNA]</scope>
    <source>
        <strain evidence="3 5">CCE9901</strain>
    </source>
</reference>
<proteinExistence type="predicted"/>
<dbReference type="Proteomes" id="UP000001568">
    <property type="component" value="Chromosome 21"/>
</dbReference>
<keyword evidence="5" id="KW-1185">Reference proteome</keyword>
<dbReference type="KEGG" id="olu:OSTLU_17916"/>
<dbReference type="Proteomes" id="UP000001568">
    <property type="component" value="Chromosome 13"/>
</dbReference>
<dbReference type="GeneID" id="5006952"/>
<feature type="signal peptide" evidence="1">
    <location>
        <begin position="1"/>
        <end position="32"/>
    </location>
</feature>
<dbReference type="InterPro" id="IPR002909">
    <property type="entry name" value="IPT_dom"/>
</dbReference>
<evidence type="ECO:0000313" key="5">
    <source>
        <dbReference type="Proteomes" id="UP000001568"/>
    </source>
</evidence>
<dbReference type="InterPro" id="IPR014756">
    <property type="entry name" value="Ig_E-set"/>
</dbReference>
<gene>
    <name evidence="3" type="ORF">OSTLU_17916</name>
    <name evidence="4" type="ORF">OSTLU_25921</name>
</gene>
<dbReference type="EMBL" id="CP000593">
    <property type="protein sequence ID" value="ABO99294.1"/>
    <property type="molecule type" value="Genomic_DNA"/>
</dbReference>
<evidence type="ECO:0000259" key="2">
    <source>
        <dbReference type="Pfam" id="PF01833"/>
    </source>
</evidence>
<dbReference type="Gene3D" id="2.60.40.10">
    <property type="entry name" value="Immunoglobulins"/>
    <property type="match status" value="3"/>
</dbReference>
<dbReference type="InterPro" id="IPR013783">
    <property type="entry name" value="Ig-like_fold"/>
</dbReference>
<dbReference type="OMA" id="RAYSGCH"/>
<name>A4S6T7_OSTLU</name>
<dbReference type="AlphaFoldDB" id="A4S6T7"/>
<feature type="chain" id="PRO_5007635066" description="IPT/TIG domain-containing protein" evidence="1">
    <location>
        <begin position="33"/>
        <end position="855"/>
    </location>
</feature>
<dbReference type="OrthoDB" id="500243at2759"/>
<dbReference type="EMBL" id="CP000601">
    <property type="protein sequence ID" value="ABP01253.1"/>
    <property type="molecule type" value="Genomic_DNA"/>
</dbReference>
<evidence type="ECO:0000313" key="4">
    <source>
        <dbReference type="EMBL" id="ABP01253.1"/>
    </source>
</evidence>